<name>A0A2P5D486_PARAD</name>
<gene>
    <name evidence="2" type="ORF">PanWU01x14_099050</name>
</gene>
<sequence>MPPKSPAKTLMPKLDILDENPVDLKGERVNIGLVEEEKVQDDLNSSQVILDHSQDLLEPNQGFQEKDPDDNDFKIQKERRGKKAEKRKPNAIDQLKRLIKPIKKYAF</sequence>
<dbReference type="AlphaFoldDB" id="A0A2P5D486"/>
<evidence type="ECO:0000313" key="2">
    <source>
        <dbReference type="EMBL" id="PON68101.1"/>
    </source>
</evidence>
<evidence type="ECO:0000256" key="1">
    <source>
        <dbReference type="SAM" id="MobiDB-lite"/>
    </source>
</evidence>
<comment type="caution">
    <text evidence="2">The sequence shown here is derived from an EMBL/GenBank/DDBJ whole genome shotgun (WGS) entry which is preliminary data.</text>
</comment>
<proteinExistence type="predicted"/>
<dbReference type="EMBL" id="JXTB01000066">
    <property type="protein sequence ID" value="PON68101.1"/>
    <property type="molecule type" value="Genomic_DNA"/>
</dbReference>
<evidence type="ECO:0000313" key="3">
    <source>
        <dbReference type="Proteomes" id="UP000237105"/>
    </source>
</evidence>
<keyword evidence="3" id="KW-1185">Reference proteome</keyword>
<feature type="region of interest" description="Disordered" evidence="1">
    <location>
        <begin position="42"/>
        <end position="92"/>
    </location>
</feature>
<accession>A0A2P5D486</accession>
<protein>
    <submittedName>
        <fullName evidence="2">Uncharacterized protein</fullName>
    </submittedName>
</protein>
<dbReference type="Proteomes" id="UP000237105">
    <property type="component" value="Unassembled WGS sequence"/>
</dbReference>
<organism evidence="2 3">
    <name type="scientific">Parasponia andersonii</name>
    <name type="common">Sponia andersonii</name>
    <dbReference type="NCBI Taxonomy" id="3476"/>
    <lineage>
        <taxon>Eukaryota</taxon>
        <taxon>Viridiplantae</taxon>
        <taxon>Streptophyta</taxon>
        <taxon>Embryophyta</taxon>
        <taxon>Tracheophyta</taxon>
        <taxon>Spermatophyta</taxon>
        <taxon>Magnoliopsida</taxon>
        <taxon>eudicotyledons</taxon>
        <taxon>Gunneridae</taxon>
        <taxon>Pentapetalae</taxon>
        <taxon>rosids</taxon>
        <taxon>fabids</taxon>
        <taxon>Rosales</taxon>
        <taxon>Cannabaceae</taxon>
        <taxon>Parasponia</taxon>
    </lineage>
</organism>
<reference evidence="3" key="1">
    <citation type="submission" date="2016-06" db="EMBL/GenBank/DDBJ databases">
        <title>Parallel loss of symbiosis genes in relatives of nitrogen-fixing non-legume Parasponia.</title>
        <authorList>
            <person name="Van Velzen R."/>
            <person name="Holmer R."/>
            <person name="Bu F."/>
            <person name="Rutten L."/>
            <person name="Van Zeijl A."/>
            <person name="Liu W."/>
            <person name="Santuari L."/>
            <person name="Cao Q."/>
            <person name="Sharma T."/>
            <person name="Shen D."/>
            <person name="Roswanjaya Y."/>
            <person name="Wardhani T."/>
            <person name="Kalhor M.S."/>
            <person name="Jansen J."/>
            <person name="Van den Hoogen J."/>
            <person name="Gungor B."/>
            <person name="Hartog M."/>
            <person name="Hontelez J."/>
            <person name="Verver J."/>
            <person name="Yang W.-C."/>
            <person name="Schijlen E."/>
            <person name="Repin R."/>
            <person name="Schilthuizen M."/>
            <person name="Schranz E."/>
            <person name="Heidstra R."/>
            <person name="Miyata K."/>
            <person name="Fedorova E."/>
            <person name="Kohlen W."/>
            <person name="Bisseling T."/>
            <person name="Smit S."/>
            <person name="Geurts R."/>
        </authorList>
    </citation>
    <scope>NUCLEOTIDE SEQUENCE [LARGE SCALE GENOMIC DNA]</scope>
    <source>
        <strain evidence="3">cv. WU1-14</strain>
    </source>
</reference>